<dbReference type="HOGENOM" id="CLU_059226_1_0_1"/>
<dbReference type="Proteomes" id="UP000002668">
    <property type="component" value="Genome"/>
</dbReference>
<dbReference type="AlphaFoldDB" id="E5ABC5"/>
<dbReference type="InterPro" id="IPR011009">
    <property type="entry name" value="Kinase-like_dom_sf"/>
</dbReference>
<accession>E5ABC5</accession>
<dbReference type="Gene3D" id="3.30.200.20">
    <property type="entry name" value="Phosphorylase Kinase, domain 1"/>
    <property type="match status" value="1"/>
</dbReference>
<dbReference type="InterPro" id="IPR002575">
    <property type="entry name" value="Aminoglycoside_PTrfase"/>
</dbReference>
<dbReference type="OrthoDB" id="25129at2759"/>
<feature type="domain" description="Aminoglycoside phosphotransferase" evidence="2">
    <location>
        <begin position="31"/>
        <end position="306"/>
    </location>
</feature>
<name>E5ABC5_LEPMJ</name>
<evidence type="ECO:0000313" key="3">
    <source>
        <dbReference type="EMBL" id="CBY00966.1"/>
    </source>
</evidence>
<dbReference type="STRING" id="985895.E5ABC5"/>
<evidence type="ECO:0000259" key="2">
    <source>
        <dbReference type="Pfam" id="PF01636"/>
    </source>
</evidence>
<evidence type="ECO:0000313" key="4">
    <source>
        <dbReference type="Proteomes" id="UP000002668"/>
    </source>
</evidence>
<feature type="compositionally biased region" description="Polar residues" evidence="1">
    <location>
        <begin position="173"/>
        <end position="185"/>
    </location>
</feature>
<dbReference type="SUPFAM" id="SSF56112">
    <property type="entry name" value="Protein kinase-like (PK-like)"/>
    <property type="match status" value="1"/>
</dbReference>
<dbReference type="VEuPathDB" id="FungiDB:LEMA_P020960.1"/>
<dbReference type="eggNOG" id="ENOG502SJ8C">
    <property type="taxonomic scope" value="Eukaryota"/>
</dbReference>
<protein>
    <recommendedName>
        <fullName evidence="2">Aminoglycoside phosphotransferase domain-containing protein</fullName>
    </recommendedName>
</protein>
<proteinExistence type="predicted"/>
<dbReference type="EMBL" id="FP929138">
    <property type="protein sequence ID" value="CBY00966.1"/>
    <property type="molecule type" value="Genomic_DNA"/>
</dbReference>
<reference evidence="4" key="1">
    <citation type="journal article" date="2011" name="Nat. Commun.">
        <title>Effector diversification within compartments of the Leptosphaeria maculans genome affected by Repeat-Induced Point mutations.</title>
        <authorList>
            <person name="Rouxel T."/>
            <person name="Grandaubert J."/>
            <person name="Hane J.K."/>
            <person name="Hoede C."/>
            <person name="van de Wouw A.P."/>
            <person name="Couloux A."/>
            <person name="Dominguez V."/>
            <person name="Anthouard V."/>
            <person name="Bally P."/>
            <person name="Bourras S."/>
            <person name="Cozijnsen A.J."/>
            <person name="Ciuffetti L.M."/>
            <person name="Degrave A."/>
            <person name="Dilmaghani A."/>
            <person name="Duret L."/>
            <person name="Fudal I."/>
            <person name="Goodwin S.B."/>
            <person name="Gout L."/>
            <person name="Glaser N."/>
            <person name="Linglin J."/>
            <person name="Kema G.H.J."/>
            <person name="Lapalu N."/>
            <person name="Lawrence C.B."/>
            <person name="May K."/>
            <person name="Meyer M."/>
            <person name="Ollivier B."/>
            <person name="Poulain J."/>
            <person name="Schoch C.L."/>
            <person name="Simon A."/>
            <person name="Spatafora J.W."/>
            <person name="Stachowiak A."/>
            <person name="Turgeon B.G."/>
            <person name="Tyler B.M."/>
            <person name="Vincent D."/>
            <person name="Weissenbach J."/>
            <person name="Amselem J."/>
            <person name="Quesneville H."/>
            <person name="Oliver R.P."/>
            <person name="Wincker P."/>
            <person name="Balesdent M.-H."/>
            <person name="Howlett B.J."/>
        </authorList>
    </citation>
    <scope>NUCLEOTIDE SEQUENCE [LARGE SCALE GENOMIC DNA]</scope>
    <source>
        <strain evidence="4">JN3 / isolate v23.1.3 / race Av1-4-5-6-7-8</strain>
    </source>
</reference>
<dbReference type="InParanoid" id="E5ABC5"/>
<dbReference type="Pfam" id="PF01636">
    <property type="entry name" value="APH"/>
    <property type="match status" value="1"/>
</dbReference>
<sequence length="382" mass="41798">MDATAPNLHLTTIDGLRNCLIATGQSNDDEIVLLSGGNANYVYRVTGTDSSTRIYKHAAPYSRSSKDFALDVRRMDYEAFILNFLSTVPPTSHTSGQTTITVQTPSLVSYDQPQKLLCITDGGTRNLKAAYDDPKLDIPAVGHALAHWLADLHHTSKPTSLTPSTPSSQTNTVDTPTTPHQQTHNNNPIALHLYRHSYDNLHLALQDFSHDPQLGKTINTQFGTLLATDNECICHGDFWPGNILLHTGPAPHAAATKLELSIVDWELVRRGTSATDVGQFAAEAWLHDRFRGGRGLLRAFLEAYAGRRGGVGAGWVRRMVVHWAVHVAFWPTRVEWADLEGTRVVVGMGVEVLKAVLEGDWERIFGTGLLGGVGDVLRGMVV</sequence>
<dbReference type="Gene3D" id="3.90.1200.10">
    <property type="match status" value="1"/>
</dbReference>
<feature type="compositionally biased region" description="Low complexity" evidence="1">
    <location>
        <begin position="157"/>
        <end position="172"/>
    </location>
</feature>
<feature type="region of interest" description="Disordered" evidence="1">
    <location>
        <begin position="157"/>
        <end position="185"/>
    </location>
</feature>
<gene>
    <name evidence="3" type="ORF">LEMA_P020960.1</name>
</gene>
<evidence type="ECO:0000256" key="1">
    <source>
        <dbReference type="SAM" id="MobiDB-lite"/>
    </source>
</evidence>
<dbReference type="OMA" id="VHLICWY"/>
<organism evidence="4">
    <name type="scientific">Leptosphaeria maculans (strain JN3 / isolate v23.1.3 / race Av1-4-5-6-7-8)</name>
    <name type="common">Blackleg fungus</name>
    <name type="synonym">Phoma lingam</name>
    <dbReference type="NCBI Taxonomy" id="985895"/>
    <lineage>
        <taxon>Eukaryota</taxon>
        <taxon>Fungi</taxon>
        <taxon>Dikarya</taxon>
        <taxon>Ascomycota</taxon>
        <taxon>Pezizomycotina</taxon>
        <taxon>Dothideomycetes</taxon>
        <taxon>Pleosporomycetidae</taxon>
        <taxon>Pleosporales</taxon>
        <taxon>Pleosporineae</taxon>
        <taxon>Leptosphaeriaceae</taxon>
        <taxon>Plenodomus</taxon>
        <taxon>Plenodomus lingam/Leptosphaeria maculans species complex</taxon>
    </lineage>
</organism>
<keyword evidence="4" id="KW-1185">Reference proteome</keyword>